<feature type="domain" description="PRD" evidence="6">
    <location>
        <begin position="287"/>
        <end position="393"/>
    </location>
</feature>
<dbReference type="Pfam" id="PF00359">
    <property type="entry name" value="PTS_EIIA_2"/>
    <property type="match status" value="1"/>
</dbReference>
<dbReference type="EMBL" id="QRUP01000021">
    <property type="protein sequence ID" value="RGR70246.1"/>
    <property type="molecule type" value="Genomic_DNA"/>
</dbReference>
<keyword evidence="1" id="KW-0677">Repeat</keyword>
<dbReference type="RefSeq" id="WP_117895759.1">
    <property type="nucleotide sequence ID" value="NZ_CABJCV010000021.1"/>
</dbReference>
<dbReference type="PANTHER" id="PTHR30185:SF12">
    <property type="entry name" value="TRANSCRIPTIONAL REGULATOR MANR"/>
    <property type="match status" value="1"/>
</dbReference>
<comment type="caution">
    <text evidence="7">The sequence shown here is derived from an EMBL/GenBank/DDBJ whole genome shotgun (WGS) entry which is preliminary data.</text>
</comment>
<evidence type="ECO:0000256" key="1">
    <source>
        <dbReference type="ARBA" id="ARBA00022737"/>
    </source>
</evidence>
<sequence>MKESRVTQMLELLKAKPEIWIRAASLAGLLGVSTRQIRKYVAAVNDGFALPVILSSDKGYQLNREAYRQYQLEKRMRKDTPAVRQNYILQELVIIGSLSVFDLSDSLFVSLATVEKDLKVIRETLKTMDLDLMRSQNTVQLVGEEVAKRRLMSLLITQETGSRFVFDEEIGLLTFHYQIWGFRSMIRQLFDQCGIFTNDYALNVITLHLIIMIDRIRGGHSLEDSVDLNKIAELPGYSVALKIANYLQQEFGKELNEAELYHLTLVIVNNTTQLDPAKINAGNIQEFIEEQYLLQARNAVREVEDHYCLESFSEEFIAKFAIHIQNLFYRAEHQYKINNPLTAEIKMSYPLIYDIAVFIAQYLSKSANLEINEHEIAYIALHIGSYFENNGKGKMKISGCFVYADYYAQYTQIISKIRRQFDDQLMIQTAVSINDYDPQRYPAELTLTMAELPDVPNALVLHPFLTAGDIQALGDRLDKLIKRKQIQRLKSQLMEFFNPSLFYKELPAMSKADLLRKMCDEVERLDYCSSTFYTEVMAREMMSSTAFNTVAIPHTLSKEIQHNFISIAISEKGMNWEPQTVHLVALLGVSEASRHLFSEIFDQLVEIFSEPQEVAELAASVSFDQFIALLSLKMSCELKE</sequence>
<evidence type="ECO:0000256" key="3">
    <source>
        <dbReference type="ARBA" id="ARBA00023159"/>
    </source>
</evidence>
<dbReference type="InterPro" id="IPR002178">
    <property type="entry name" value="PTS_EIIA_type-2_dom"/>
</dbReference>
<organism evidence="7 8">
    <name type="scientific">Holdemania filiformis</name>
    <dbReference type="NCBI Taxonomy" id="61171"/>
    <lineage>
        <taxon>Bacteria</taxon>
        <taxon>Bacillati</taxon>
        <taxon>Bacillota</taxon>
        <taxon>Erysipelotrichia</taxon>
        <taxon>Erysipelotrichales</taxon>
        <taxon>Erysipelotrichaceae</taxon>
        <taxon>Holdemania</taxon>
    </lineage>
</organism>
<dbReference type="PROSITE" id="PS51372">
    <property type="entry name" value="PRD_2"/>
    <property type="match status" value="2"/>
</dbReference>
<feature type="domain" description="PRD" evidence="6">
    <location>
        <begin position="173"/>
        <end position="277"/>
    </location>
</feature>
<dbReference type="InterPro" id="IPR016152">
    <property type="entry name" value="PTrfase/Anion_transptr"/>
</dbReference>
<keyword evidence="4" id="KW-0804">Transcription</keyword>
<reference evidence="7 8" key="1">
    <citation type="submission" date="2018-08" db="EMBL/GenBank/DDBJ databases">
        <title>A genome reference for cultivated species of the human gut microbiota.</title>
        <authorList>
            <person name="Zou Y."/>
            <person name="Xue W."/>
            <person name="Luo G."/>
        </authorList>
    </citation>
    <scope>NUCLEOTIDE SEQUENCE [LARGE SCALE GENOMIC DNA]</scope>
    <source>
        <strain evidence="7 8">AF24-29</strain>
    </source>
</reference>
<evidence type="ECO:0000259" key="6">
    <source>
        <dbReference type="PROSITE" id="PS51372"/>
    </source>
</evidence>
<dbReference type="InterPro" id="IPR050661">
    <property type="entry name" value="BglG_antiterminators"/>
</dbReference>
<name>A0A412FQ36_9FIRM</name>
<proteinExistence type="predicted"/>
<dbReference type="Pfam" id="PF00874">
    <property type="entry name" value="PRD"/>
    <property type="match status" value="2"/>
</dbReference>
<accession>A0A412FQ36</accession>
<evidence type="ECO:0000313" key="7">
    <source>
        <dbReference type="EMBL" id="RGR70246.1"/>
    </source>
</evidence>
<gene>
    <name evidence="7" type="ORF">DWY25_13980</name>
</gene>
<feature type="domain" description="PTS EIIA type-2" evidence="5">
    <location>
        <begin position="495"/>
        <end position="633"/>
    </location>
</feature>
<dbReference type="Pfam" id="PF05043">
    <property type="entry name" value="Mga"/>
    <property type="match status" value="1"/>
</dbReference>
<dbReference type="PANTHER" id="PTHR30185">
    <property type="entry name" value="CRYPTIC BETA-GLUCOSIDE BGL OPERON ANTITERMINATOR"/>
    <property type="match status" value="1"/>
</dbReference>
<protein>
    <submittedName>
        <fullName evidence="7">PRD domain-containing protein</fullName>
    </submittedName>
</protein>
<dbReference type="GO" id="GO:0006355">
    <property type="term" value="P:regulation of DNA-templated transcription"/>
    <property type="evidence" value="ECO:0007669"/>
    <property type="project" value="InterPro"/>
</dbReference>
<dbReference type="InterPro" id="IPR007737">
    <property type="entry name" value="Mga_HTH"/>
</dbReference>
<dbReference type="CDD" id="cd00211">
    <property type="entry name" value="PTS_IIA_fru"/>
    <property type="match status" value="1"/>
</dbReference>
<dbReference type="GeneID" id="83016506"/>
<dbReference type="InterPro" id="IPR036388">
    <property type="entry name" value="WH-like_DNA-bd_sf"/>
</dbReference>
<keyword evidence="2" id="KW-0805">Transcription regulation</keyword>
<evidence type="ECO:0000313" key="8">
    <source>
        <dbReference type="Proteomes" id="UP000284178"/>
    </source>
</evidence>
<dbReference type="PROSITE" id="PS51094">
    <property type="entry name" value="PTS_EIIA_TYPE_2"/>
    <property type="match status" value="1"/>
</dbReference>
<dbReference type="Gene3D" id="1.10.10.10">
    <property type="entry name" value="Winged helix-like DNA-binding domain superfamily/Winged helix DNA-binding domain"/>
    <property type="match status" value="1"/>
</dbReference>
<evidence type="ECO:0000259" key="5">
    <source>
        <dbReference type="PROSITE" id="PS51094"/>
    </source>
</evidence>
<dbReference type="SUPFAM" id="SSF55804">
    <property type="entry name" value="Phoshotransferase/anion transport protein"/>
    <property type="match status" value="1"/>
</dbReference>
<keyword evidence="3" id="KW-0010">Activator</keyword>
<keyword evidence="8" id="KW-1185">Reference proteome</keyword>
<dbReference type="Proteomes" id="UP000284178">
    <property type="component" value="Unassembled WGS sequence"/>
</dbReference>
<dbReference type="Gene3D" id="1.10.1790.10">
    <property type="entry name" value="PRD domain"/>
    <property type="match status" value="2"/>
</dbReference>
<dbReference type="InterPro" id="IPR036634">
    <property type="entry name" value="PRD_sf"/>
</dbReference>
<evidence type="ECO:0000256" key="2">
    <source>
        <dbReference type="ARBA" id="ARBA00023015"/>
    </source>
</evidence>
<dbReference type="SUPFAM" id="SSF63520">
    <property type="entry name" value="PTS-regulatory domain, PRD"/>
    <property type="match status" value="2"/>
</dbReference>
<dbReference type="Gene3D" id="3.40.930.10">
    <property type="entry name" value="Mannitol-specific EII, Chain A"/>
    <property type="match status" value="1"/>
</dbReference>
<evidence type="ECO:0000256" key="4">
    <source>
        <dbReference type="ARBA" id="ARBA00023163"/>
    </source>
</evidence>
<dbReference type="AlphaFoldDB" id="A0A412FQ36"/>
<dbReference type="InterPro" id="IPR011608">
    <property type="entry name" value="PRD"/>
</dbReference>